<evidence type="ECO:0000313" key="9">
    <source>
        <dbReference type="Proteomes" id="UP001612915"/>
    </source>
</evidence>
<dbReference type="InterPro" id="IPR039121">
    <property type="entry name" value="NUDT19"/>
</dbReference>
<dbReference type="PANTHER" id="PTHR12318:SF0">
    <property type="entry name" value="ACYL-COENZYME A DIPHOSPHATASE NUDT19"/>
    <property type="match status" value="1"/>
</dbReference>
<proteinExistence type="predicted"/>
<dbReference type="Gene3D" id="3.90.79.10">
    <property type="entry name" value="Nucleoside Triphosphate Pyrophosphohydrolase"/>
    <property type="match status" value="1"/>
</dbReference>
<comment type="caution">
    <text evidence="8">The sequence shown here is derived from an EMBL/GenBank/DDBJ whole genome shotgun (WGS) entry which is preliminary data.</text>
</comment>
<evidence type="ECO:0000259" key="7">
    <source>
        <dbReference type="PROSITE" id="PS51462"/>
    </source>
</evidence>
<dbReference type="Pfam" id="PF00293">
    <property type="entry name" value="NUDIX"/>
    <property type="match status" value="1"/>
</dbReference>
<evidence type="ECO:0000313" key="8">
    <source>
        <dbReference type="EMBL" id="MFI7589886.1"/>
    </source>
</evidence>
<comment type="cofactor">
    <cofactor evidence="2">
        <name>Mg(2+)</name>
        <dbReference type="ChEBI" id="CHEBI:18420"/>
    </cofactor>
</comment>
<gene>
    <name evidence="8" type="ORF">ACIB24_22685</name>
</gene>
<comment type="cofactor">
    <cofactor evidence="1">
        <name>Mn(2+)</name>
        <dbReference type="ChEBI" id="CHEBI:29035"/>
    </cofactor>
</comment>
<dbReference type="RefSeq" id="WP_398284490.1">
    <property type="nucleotide sequence ID" value="NZ_JBITLV010000011.1"/>
</dbReference>
<dbReference type="PROSITE" id="PS51462">
    <property type="entry name" value="NUDIX"/>
    <property type="match status" value="1"/>
</dbReference>
<evidence type="ECO:0000256" key="3">
    <source>
        <dbReference type="ARBA" id="ARBA00022723"/>
    </source>
</evidence>
<dbReference type="GO" id="GO:0016787">
    <property type="term" value="F:hydrolase activity"/>
    <property type="evidence" value="ECO:0007669"/>
    <property type="project" value="UniProtKB-KW"/>
</dbReference>
<evidence type="ECO:0000256" key="4">
    <source>
        <dbReference type="ARBA" id="ARBA00022801"/>
    </source>
</evidence>
<dbReference type="PANTHER" id="PTHR12318">
    <property type="entry name" value="TESTOSTERONE-REGULATED PROTEIN RP2"/>
    <property type="match status" value="1"/>
</dbReference>
<keyword evidence="9" id="KW-1185">Reference proteome</keyword>
<sequence>MRPLPIRPADLDHVRAVAAGTRPPAAARLAATVALLRNGAAGLEVYLMRRQPTLAFAAGMYVFPGGAFEPGDGTVAAAGVRETEEECGVRLDPAQLVPVAHWVTPELQPKRFDTHFFAAALPGGQECVDVGGEADVRLWISPADALTRAATGELSLMPPTLAVLGDLARFDDVASALGAERRIVTVQPVLRLVGDHLEFET</sequence>
<organism evidence="8 9">
    <name type="scientific">Spongisporangium articulatum</name>
    <dbReference type="NCBI Taxonomy" id="3362603"/>
    <lineage>
        <taxon>Bacteria</taxon>
        <taxon>Bacillati</taxon>
        <taxon>Actinomycetota</taxon>
        <taxon>Actinomycetes</taxon>
        <taxon>Kineosporiales</taxon>
        <taxon>Kineosporiaceae</taxon>
        <taxon>Spongisporangium</taxon>
    </lineage>
</organism>
<dbReference type="Proteomes" id="UP001612915">
    <property type="component" value="Unassembled WGS sequence"/>
</dbReference>
<feature type="domain" description="Nudix hydrolase" evidence="7">
    <location>
        <begin position="27"/>
        <end position="162"/>
    </location>
</feature>
<evidence type="ECO:0000256" key="6">
    <source>
        <dbReference type="ARBA" id="ARBA00023211"/>
    </source>
</evidence>
<accession>A0ABW8AU18</accession>
<feature type="non-terminal residue" evidence="8">
    <location>
        <position position="201"/>
    </location>
</feature>
<evidence type="ECO:0000256" key="2">
    <source>
        <dbReference type="ARBA" id="ARBA00001946"/>
    </source>
</evidence>
<reference evidence="8 9" key="1">
    <citation type="submission" date="2024-10" db="EMBL/GenBank/DDBJ databases">
        <title>The Natural Products Discovery Center: Release of the First 8490 Sequenced Strains for Exploring Actinobacteria Biosynthetic Diversity.</title>
        <authorList>
            <person name="Kalkreuter E."/>
            <person name="Kautsar S.A."/>
            <person name="Yang D."/>
            <person name="Bader C.D."/>
            <person name="Teijaro C.N."/>
            <person name="Fluegel L."/>
            <person name="Davis C.M."/>
            <person name="Simpson J.R."/>
            <person name="Lauterbach L."/>
            <person name="Steele A.D."/>
            <person name="Gui C."/>
            <person name="Meng S."/>
            <person name="Li G."/>
            <person name="Viehrig K."/>
            <person name="Ye F."/>
            <person name="Su P."/>
            <person name="Kiefer A.F."/>
            <person name="Nichols A."/>
            <person name="Cepeda A.J."/>
            <person name="Yan W."/>
            <person name="Fan B."/>
            <person name="Jiang Y."/>
            <person name="Adhikari A."/>
            <person name="Zheng C.-J."/>
            <person name="Schuster L."/>
            <person name="Cowan T.M."/>
            <person name="Smanski M.J."/>
            <person name="Chevrette M.G."/>
            <person name="De Carvalho L.P.S."/>
            <person name="Shen B."/>
        </authorList>
    </citation>
    <scope>NUCLEOTIDE SEQUENCE [LARGE SCALE GENOMIC DNA]</scope>
    <source>
        <strain evidence="8 9">NPDC049639</strain>
    </source>
</reference>
<keyword evidence="6" id="KW-0464">Manganese</keyword>
<keyword evidence="4 8" id="KW-0378">Hydrolase</keyword>
<dbReference type="InterPro" id="IPR015797">
    <property type="entry name" value="NUDIX_hydrolase-like_dom_sf"/>
</dbReference>
<keyword evidence="3" id="KW-0479">Metal-binding</keyword>
<evidence type="ECO:0000256" key="1">
    <source>
        <dbReference type="ARBA" id="ARBA00001936"/>
    </source>
</evidence>
<evidence type="ECO:0000256" key="5">
    <source>
        <dbReference type="ARBA" id="ARBA00022842"/>
    </source>
</evidence>
<keyword evidence="5" id="KW-0460">Magnesium</keyword>
<dbReference type="EMBL" id="JBITLV010000011">
    <property type="protein sequence ID" value="MFI7589886.1"/>
    <property type="molecule type" value="Genomic_DNA"/>
</dbReference>
<dbReference type="SUPFAM" id="SSF55811">
    <property type="entry name" value="Nudix"/>
    <property type="match status" value="1"/>
</dbReference>
<protein>
    <submittedName>
        <fullName evidence="8">NUDIX hydrolase</fullName>
    </submittedName>
</protein>
<name>A0ABW8AU18_9ACTN</name>
<dbReference type="CDD" id="cd18870">
    <property type="entry name" value="NUDIX_AcylCoAdiphos_Nudt19"/>
    <property type="match status" value="1"/>
</dbReference>
<dbReference type="InterPro" id="IPR000086">
    <property type="entry name" value="NUDIX_hydrolase_dom"/>
</dbReference>